<dbReference type="EnsemblMetazoa" id="PPA14969.1">
    <property type="protein sequence ID" value="PPA14969.1"/>
    <property type="gene ID" value="WBGene00104523"/>
</dbReference>
<organism evidence="1 2">
    <name type="scientific">Pristionchus pacificus</name>
    <name type="common">Parasitic nematode worm</name>
    <dbReference type="NCBI Taxonomy" id="54126"/>
    <lineage>
        <taxon>Eukaryota</taxon>
        <taxon>Metazoa</taxon>
        <taxon>Ecdysozoa</taxon>
        <taxon>Nematoda</taxon>
        <taxon>Chromadorea</taxon>
        <taxon>Rhabditida</taxon>
        <taxon>Rhabditina</taxon>
        <taxon>Diplogasteromorpha</taxon>
        <taxon>Diplogasteroidea</taxon>
        <taxon>Neodiplogasteridae</taxon>
        <taxon>Pristionchus</taxon>
    </lineage>
</organism>
<evidence type="ECO:0000313" key="2">
    <source>
        <dbReference type="Proteomes" id="UP000005239"/>
    </source>
</evidence>
<dbReference type="GO" id="GO:0045944">
    <property type="term" value="P:positive regulation of transcription by RNA polymerase II"/>
    <property type="evidence" value="ECO:0000318"/>
    <property type="project" value="GO_Central"/>
</dbReference>
<keyword evidence="2" id="KW-1185">Reference proteome</keyword>
<dbReference type="AlphaFoldDB" id="A0A2A6B9V4"/>
<sequence length="808" mass="91000">MKKLFEAPERRGEKDITHEINRAFHHGLQLFLRAERAIGEVASGLHTTDRTHDALQKGQDGGSTRQSRINNRNSIITGITLEFSWRAWLPMMVITGGISLWTTKCLIEKNKGNRSKDDGKDILAFSFVSILCSGSSINWSIYFPPVVIAFNAVSLSGCIQATCILQLIAAAMSCSCSRTRKMLEMGGSPASKEEVNALSIKVDEVSLKLDMVLALLRPLSTSPPPDLASGAAASNVSGMNKITSISPNGVVQEGHDPVGCSISRTQPMSAVSNNRSPRKGDIPVFHDDVMFMIFGELSTEERVPIETSCKRFREIDFDLGRKRFDHIKCELNEQYLFGKVETTNQIVNNFNFSFNEYIEIFNNSILVPHNNTRLFRKAKTDTLKIEFRRLNVSKDVALRLLSSIFNNVVYNYLHFSVKYDHQYSDTVIYYLVGGRNLENAKIRLSWISCCTAQNKERTRKQLMKLPKIDKLRIDWCSGSLSHNEFSPDDCILDDSMLIRIASHTRHADLPHGCITAEGILKAFEIVCKSSLNSKYVTFSVPTTVIETLFSMPNLSYEVDRENTTLQSLFDHTSRSQLQVLYLYEYCNVYICKRNNDGDSMEDRTVMSHLRHLHEDQHGKDAPLTAAQRRRKAAASGASVAQNQSVQVVKHANPAQIHDTMQQFQAMAAYYQQLLQLLQQQSIPIQFDPQRVSAEILRNIGLENTQRLIVHLQQDVQRLQQEQQRAAARAAAERSNQRMLTDVQAQMSADFRQLQLALQHMQQPAASVTAQQQRAIAATASTSDDQPRVIGRRIWLSVVVPSESIPTSK</sequence>
<evidence type="ECO:0000313" key="1">
    <source>
        <dbReference type="EnsemblMetazoa" id="PPA14969.1"/>
    </source>
</evidence>
<accession>A0A2A6B9V4</accession>
<name>A0A2A6B9V4_PRIPA</name>
<accession>A0A8R1YD35</accession>
<reference evidence="2" key="1">
    <citation type="journal article" date="2008" name="Nat. Genet.">
        <title>The Pristionchus pacificus genome provides a unique perspective on nematode lifestyle and parasitism.</title>
        <authorList>
            <person name="Dieterich C."/>
            <person name="Clifton S.W."/>
            <person name="Schuster L.N."/>
            <person name="Chinwalla A."/>
            <person name="Delehaunty K."/>
            <person name="Dinkelacker I."/>
            <person name="Fulton L."/>
            <person name="Fulton R."/>
            <person name="Godfrey J."/>
            <person name="Minx P."/>
            <person name="Mitreva M."/>
            <person name="Roeseler W."/>
            <person name="Tian H."/>
            <person name="Witte H."/>
            <person name="Yang S.P."/>
            <person name="Wilson R.K."/>
            <person name="Sommer R.J."/>
        </authorList>
    </citation>
    <scope>NUCLEOTIDE SEQUENCE [LARGE SCALE GENOMIC DNA]</scope>
    <source>
        <strain evidence="2">PS312</strain>
    </source>
</reference>
<protein>
    <submittedName>
        <fullName evidence="1">Uncharacterized protein</fullName>
    </submittedName>
</protein>
<reference evidence="1" key="2">
    <citation type="submission" date="2022-06" db="UniProtKB">
        <authorList>
            <consortium name="EnsemblMetazoa"/>
        </authorList>
    </citation>
    <scope>IDENTIFICATION</scope>
    <source>
        <strain evidence="1">PS312</strain>
    </source>
</reference>
<dbReference type="GO" id="GO:0005634">
    <property type="term" value="C:nucleus"/>
    <property type="evidence" value="ECO:0000318"/>
    <property type="project" value="GO_Central"/>
</dbReference>
<proteinExistence type="predicted"/>
<gene>
    <name evidence="1" type="primary">WBGene00104523</name>
</gene>
<dbReference type="GO" id="GO:0003713">
    <property type="term" value="F:transcription coactivator activity"/>
    <property type="evidence" value="ECO:0000318"/>
    <property type="project" value="GO_Central"/>
</dbReference>
<dbReference type="Proteomes" id="UP000005239">
    <property type="component" value="Unassembled WGS sequence"/>
</dbReference>